<feature type="region of interest" description="Disordered" evidence="2">
    <location>
        <begin position="928"/>
        <end position="977"/>
    </location>
</feature>
<dbReference type="InterPro" id="IPR026180">
    <property type="entry name" value="NSL1"/>
</dbReference>
<feature type="region of interest" description="Disordered" evidence="2">
    <location>
        <begin position="226"/>
        <end position="263"/>
    </location>
</feature>
<feature type="region of interest" description="Disordered" evidence="2">
    <location>
        <begin position="399"/>
        <end position="424"/>
    </location>
</feature>
<dbReference type="InterPro" id="IPR029332">
    <property type="entry name" value="PEHE_dom"/>
</dbReference>
<dbReference type="Proteomes" id="UP000472268">
    <property type="component" value="Chromosome 17"/>
</dbReference>
<evidence type="ECO:0000256" key="1">
    <source>
        <dbReference type="SAM" id="Coils"/>
    </source>
</evidence>
<feature type="domain" description="PEHE" evidence="3">
    <location>
        <begin position="757"/>
        <end position="908"/>
    </location>
</feature>
<dbReference type="PANTHER" id="PTHR22443">
    <property type="entry name" value="NON-SPECIFIC LETHAL 1, ISOFORM M"/>
    <property type="match status" value="1"/>
</dbReference>
<dbReference type="GO" id="GO:0035035">
    <property type="term" value="F:histone acetyltransferase binding"/>
    <property type="evidence" value="ECO:0007669"/>
    <property type="project" value="TreeGrafter"/>
</dbReference>
<dbReference type="Pfam" id="PF15275">
    <property type="entry name" value="PEHE"/>
    <property type="match status" value="1"/>
</dbReference>
<organism evidence="4 5">
    <name type="scientific">Suricata suricatta</name>
    <name type="common">Meerkat</name>
    <dbReference type="NCBI Taxonomy" id="37032"/>
    <lineage>
        <taxon>Eukaryota</taxon>
        <taxon>Metazoa</taxon>
        <taxon>Chordata</taxon>
        <taxon>Craniata</taxon>
        <taxon>Vertebrata</taxon>
        <taxon>Euteleostomi</taxon>
        <taxon>Mammalia</taxon>
        <taxon>Eutheria</taxon>
        <taxon>Laurasiatheria</taxon>
        <taxon>Carnivora</taxon>
        <taxon>Feliformia</taxon>
        <taxon>Herpestidae</taxon>
        <taxon>Suricata</taxon>
    </lineage>
</organism>
<dbReference type="SMART" id="SM01300">
    <property type="entry name" value="PEHE"/>
    <property type="match status" value="1"/>
</dbReference>
<dbReference type="Gene3D" id="6.10.250.3170">
    <property type="match status" value="1"/>
</dbReference>
<accession>A0A673VSI7</accession>
<evidence type="ECO:0000256" key="2">
    <source>
        <dbReference type="SAM" id="MobiDB-lite"/>
    </source>
</evidence>
<reference evidence="4 5" key="1">
    <citation type="submission" date="2019-05" db="EMBL/GenBank/DDBJ databases">
        <title>A Chromosome-scale Meerkat (S. suricatta) Genome Assembly.</title>
        <authorList>
            <person name="Dudchenko O."/>
            <person name="Lieberman Aiden E."/>
            <person name="Tung J."/>
            <person name="Barreiro L.B."/>
            <person name="Clutton-Brock T.H."/>
        </authorList>
    </citation>
    <scope>NUCLEOTIDE SEQUENCE [LARGE SCALE GENOMIC DNA]</scope>
</reference>
<dbReference type="PROSITE" id="PS52052">
    <property type="entry name" value="PEHE"/>
    <property type="match status" value="1"/>
</dbReference>
<gene>
    <name evidence="4" type="primary">KANSL1</name>
</gene>
<keyword evidence="5" id="KW-1185">Reference proteome</keyword>
<feature type="region of interest" description="Disordered" evidence="2">
    <location>
        <begin position="684"/>
        <end position="728"/>
    </location>
</feature>
<sequence>MAAMAPALTDAAAEAHHIRFKLAPPSSTLSPGSAENNGNANILIAANGTKRKAIAAEDPSLDFRNNPTKEDLGKLQPLVASYLCSDVTSVPSKESLKLQGVFSKQTVLKSHPLLSQSYELRAELLGRQPVLEFSLENLRTMNTSGQTALPQAPVNGLAKKLTKSSTHSDHDNSNPLNGGKRALTSSSLQGGEVVASESGDLKGGMTNCTLPHRSLDVEHTTIFSNNSTANKSSVNSMEQPALQGSSRLSPGTDSSSNLEGVKLEDKKSPLSSVLFSALDSDTRITALLRRQADIESRARRLQKRLQVVQAKQVERHIQHQLGGFLEKTWSKLPNLESLRPRSQLMLTRKAEAALRKAASETTTSEGLSNFLKSDSISEELERFTASGIANLRCSERAFDSDVTDSSSGGESDIEEEELTRADPEQRHVPLRRRSEWRWAADRAAIVSRWNWLQAHVSDLEYRIRQQTDIYKQIRANKGLIVLGEAPPPEHTSTDFFLPLSSEVKTDHGSDKLIESVSQPLENHGASGHSESLSTKSCGALRPVNGVINTLQPVLADHIPGDISDAEEQLQKRQRLNLVSSSTDGTCVAARTRPVLSCKKRRLVRPNSIVPLSRKVHRISTMRSGCDVNPSCALCGSGSTVTVPPEIHYEAPLLERLSQLDSCVHPVLAFPDVLKHHTDISSSSYLAATQHPPHSPLVRQLSASSDTSVPTSSSPQVTASTSQPVRRRRGESSFDINNIVIPMSVAATTRVEKLQYKEILTPSWREVDLRSLKGSPDEENEEVEDLSDAAFAALHAKCEEMERARWLWTTSVPPQRRGSRSYRSSDGRTTPQLGSANPSTPQPASPDVSSSHSLSEFSHGQSPRSPISPELHSAPLTPVARDALRHLASEDTRCPTPELGLDEQSVQPWERRTFPLAYSPQAECEDQLDAQERARCTRRTSGSKTGREAEVAPTSPPVVPLKSRHLATAVTAQRPTHR</sequence>
<proteinExistence type="predicted"/>
<reference evidence="4" key="3">
    <citation type="submission" date="2025-09" db="UniProtKB">
        <authorList>
            <consortium name="Ensembl"/>
        </authorList>
    </citation>
    <scope>IDENTIFICATION</scope>
</reference>
<dbReference type="PANTHER" id="PTHR22443:SF14">
    <property type="entry name" value="KAT8 REGULATORY NSL COMPLEX SUBUNIT 1"/>
    <property type="match status" value="1"/>
</dbReference>
<name>A0A673VSI7_SURSU</name>
<feature type="coiled-coil region" evidence="1">
    <location>
        <begin position="284"/>
        <end position="311"/>
    </location>
</feature>
<feature type="region of interest" description="Disordered" evidence="2">
    <location>
        <begin position="145"/>
        <end position="207"/>
    </location>
</feature>
<feature type="compositionally biased region" description="Polar residues" evidence="2">
    <location>
        <begin position="226"/>
        <end position="258"/>
    </location>
</feature>
<evidence type="ECO:0000259" key="3">
    <source>
        <dbReference type="PROSITE" id="PS52052"/>
    </source>
</evidence>
<dbReference type="Ensembl" id="ENSSSUT00005041343.1">
    <property type="protein sequence ID" value="ENSSSUP00005036315.1"/>
    <property type="gene ID" value="ENSSSUG00005022867.1"/>
</dbReference>
<dbReference type="AlphaFoldDB" id="A0A673VSI7"/>
<evidence type="ECO:0000313" key="4">
    <source>
        <dbReference type="Ensembl" id="ENSSSUP00005036315.1"/>
    </source>
</evidence>
<reference evidence="4" key="2">
    <citation type="submission" date="2025-08" db="UniProtKB">
        <authorList>
            <consortium name="Ensembl"/>
        </authorList>
    </citation>
    <scope>IDENTIFICATION</scope>
</reference>
<feature type="region of interest" description="Disordered" evidence="2">
    <location>
        <begin position="811"/>
        <end position="872"/>
    </location>
</feature>
<feature type="compositionally biased region" description="Low complexity" evidence="2">
    <location>
        <begin position="848"/>
        <end position="861"/>
    </location>
</feature>
<feature type="compositionally biased region" description="Polar residues" evidence="2">
    <location>
        <begin position="828"/>
        <end position="838"/>
    </location>
</feature>
<keyword evidence="1" id="KW-0175">Coiled coil</keyword>
<dbReference type="GO" id="GO:0044545">
    <property type="term" value="C:NSL complex"/>
    <property type="evidence" value="ECO:0007669"/>
    <property type="project" value="TreeGrafter"/>
</dbReference>
<feature type="compositionally biased region" description="Low complexity" evidence="2">
    <location>
        <begin position="701"/>
        <end position="722"/>
    </location>
</feature>
<protein>
    <submittedName>
        <fullName evidence="4">KAT8 regulatory NSL complex subunit 1</fullName>
    </submittedName>
</protein>
<evidence type="ECO:0000313" key="5">
    <source>
        <dbReference type="Proteomes" id="UP000472268"/>
    </source>
</evidence>